<dbReference type="Proteomes" id="UP001216907">
    <property type="component" value="Unassembled WGS sequence"/>
</dbReference>
<accession>A0ABT6FBD2</accession>
<feature type="transmembrane region" description="Helical" evidence="1">
    <location>
        <begin position="54"/>
        <end position="76"/>
    </location>
</feature>
<evidence type="ECO:0000313" key="3">
    <source>
        <dbReference type="Proteomes" id="UP001216907"/>
    </source>
</evidence>
<reference evidence="2 3" key="1">
    <citation type="submission" date="2023-03" db="EMBL/GenBank/DDBJ databases">
        <title>Paludisphaera mucosa sp. nov. a novel planctomycete from northern fen.</title>
        <authorList>
            <person name="Ivanova A."/>
        </authorList>
    </citation>
    <scope>NUCLEOTIDE SEQUENCE [LARGE SCALE GENOMIC DNA]</scope>
    <source>
        <strain evidence="2 3">Pla2</strain>
    </source>
</reference>
<evidence type="ECO:0000256" key="1">
    <source>
        <dbReference type="SAM" id="Phobius"/>
    </source>
</evidence>
<dbReference type="RefSeq" id="WP_277861250.1">
    <property type="nucleotide sequence ID" value="NZ_JARRAG010000002.1"/>
</dbReference>
<comment type="caution">
    <text evidence="2">The sequence shown here is derived from an EMBL/GenBank/DDBJ whole genome shotgun (WGS) entry which is preliminary data.</text>
</comment>
<keyword evidence="1" id="KW-1133">Transmembrane helix</keyword>
<proteinExistence type="predicted"/>
<protein>
    <submittedName>
        <fullName evidence="2">Uncharacterized protein</fullName>
    </submittedName>
</protein>
<keyword evidence="3" id="KW-1185">Reference proteome</keyword>
<dbReference type="EMBL" id="JARRAG010000002">
    <property type="protein sequence ID" value="MDG3004899.1"/>
    <property type="molecule type" value="Genomic_DNA"/>
</dbReference>
<keyword evidence="1" id="KW-0812">Transmembrane</keyword>
<keyword evidence="1" id="KW-0472">Membrane</keyword>
<sequence>MSTAAAGATPGRTAKLLAVLSVAGFWVLPLSPMVAIGAVSLTQGASGWSRSLAVTGALLCIAYTVLMALLIVRLAVQVGF</sequence>
<name>A0ABT6FBD2_9BACT</name>
<evidence type="ECO:0000313" key="2">
    <source>
        <dbReference type="EMBL" id="MDG3004899.1"/>
    </source>
</evidence>
<organism evidence="2 3">
    <name type="scientific">Paludisphaera mucosa</name>
    <dbReference type="NCBI Taxonomy" id="3030827"/>
    <lineage>
        <taxon>Bacteria</taxon>
        <taxon>Pseudomonadati</taxon>
        <taxon>Planctomycetota</taxon>
        <taxon>Planctomycetia</taxon>
        <taxon>Isosphaerales</taxon>
        <taxon>Isosphaeraceae</taxon>
        <taxon>Paludisphaera</taxon>
    </lineage>
</organism>
<gene>
    <name evidence="2" type="ORF">PZE19_14020</name>
</gene>